<protein>
    <submittedName>
        <fullName evidence="1">Helix-turn-helix domain-containing protein</fullName>
    </submittedName>
</protein>
<reference evidence="1" key="1">
    <citation type="submission" date="2019-03" db="EMBL/GenBank/DDBJ databases">
        <title>Lake Tanganyika Metagenome-Assembled Genomes (MAGs).</title>
        <authorList>
            <person name="Tran P."/>
        </authorList>
    </citation>
    <scope>NUCLEOTIDE SEQUENCE</scope>
    <source>
        <strain evidence="1">K_DeepCast_65m_m2_066</strain>
    </source>
</reference>
<gene>
    <name evidence="1" type="ORF">FJZ47_11295</name>
</gene>
<evidence type="ECO:0000313" key="1">
    <source>
        <dbReference type="EMBL" id="MBM3224374.1"/>
    </source>
</evidence>
<comment type="caution">
    <text evidence="1">The sequence shown here is derived from an EMBL/GenBank/DDBJ whole genome shotgun (WGS) entry which is preliminary data.</text>
</comment>
<accession>A0A937W033</accession>
<dbReference type="EMBL" id="VGLS01000311">
    <property type="protein sequence ID" value="MBM3224374.1"/>
    <property type="molecule type" value="Genomic_DNA"/>
</dbReference>
<name>A0A937W033_UNCTE</name>
<organism evidence="1 2">
    <name type="scientific">Tectimicrobiota bacterium</name>
    <dbReference type="NCBI Taxonomy" id="2528274"/>
    <lineage>
        <taxon>Bacteria</taxon>
        <taxon>Pseudomonadati</taxon>
        <taxon>Nitrospinota/Tectimicrobiota group</taxon>
        <taxon>Candidatus Tectimicrobiota</taxon>
    </lineage>
</organism>
<dbReference type="Proteomes" id="UP000712673">
    <property type="component" value="Unassembled WGS sequence"/>
</dbReference>
<sequence>MAQATATRRDELPLVLNMKNIQDITGLSKPKVYELAHTQGFPLVHFRLYMWVPREAFLRWLEQQAGACCSTRYLAQPKVESIPCPHQVREVCDV</sequence>
<evidence type="ECO:0000313" key="2">
    <source>
        <dbReference type="Proteomes" id="UP000712673"/>
    </source>
</evidence>
<proteinExistence type="predicted"/>
<dbReference type="AlphaFoldDB" id="A0A937W033"/>